<dbReference type="AlphaFoldDB" id="A0A6N2WDK3"/>
<dbReference type="EMBL" id="CACRTD010000049">
    <property type="protein sequence ID" value="VYT40794.1"/>
    <property type="molecule type" value="Genomic_DNA"/>
</dbReference>
<dbReference type="RefSeq" id="WP_421727942.1">
    <property type="nucleotide sequence ID" value="NZ_CACRTD010000049.1"/>
</dbReference>
<protein>
    <submittedName>
        <fullName evidence="1">Uncharacterized protein</fullName>
    </submittedName>
</protein>
<organism evidence="1">
    <name type="scientific">Bacteroides ovatus</name>
    <dbReference type="NCBI Taxonomy" id="28116"/>
    <lineage>
        <taxon>Bacteria</taxon>
        <taxon>Pseudomonadati</taxon>
        <taxon>Bacteroidota</taxon>
        <taxon>Bacteroidia</taxon>
        <taxon>Bacteroidales</taxon>
        <taxon>Bacteroidaceae</taxon>
        <taxon>Bacteroides</taxon>
    </lineage>
</organism>
<sequence>MEISKEILEERKKVFQAIDSAVNKTFADDAETRKEGRKELEALRGKDSAIPFFTGYAYEIEYYHTENPADAQKAIDEYKRIIDDGYAFLKDTIQKLESKTKQIRN</sequence>
<reference evidence="1" key="1">
    <citation type="submission" date="2019-11" db="EMBL/GenBank/DDBJ databases">
        <authorList>
            <person name="Feng L."/>
        </authorList>
    </citation>
    <scope>NUCLEOTIDE SEQUENCE</scope>
    <source>
        <strain evidence="1">BovatusLFYP28</strain>
    </source>
</reference>
<evidence type="ECO:0000313" key="1">
    <source>
        <dbReference type="EMBL" id="VYT40794.1"/>
    </source>
</evidence>
<name>A0A6N2WDK3_BACOV</name>
<accession>A0A6N2WDK3</accession>
<gene>
    <name evidence="1" type="ORF">BOLFYP28_03086</name>
</gene>
<proteinExistence type="predicted"/>